<evidence type="ECO:0000259" key="3">
    <source>
        <dbReference type="Pfam" id="PF13843"/>
    </source>
</evidence>
<accession>A0AAE0EY01</accession>
<feature type="domain" description="PiggyBac transposable element-derived protein" evidence="3">
    <location>
        <begin position="218"/>
        <end position="645"/>
    </location>
</feature>
<feature type="compositionally biased region" description="Basic residues" evidence="1">
    <location>
        <begin position="875"/>
        <end position="890"/>
    </location>
</feature>
<dbReference type="PANTHER" id="PTHR46599">
    <property type="entry name" value="PIGGYBAC TRANSPOSABLE ELEMENT-DERIVED PROTEIN 4"/>
    <property type="match status" value="1"/>
</dbReference>
<dbReference type="InterPro" id="IPR029526">
    <property type="entry name" value="PGBD"/>
</dbReference>
<dbReference type="PANTHER" id="PTHR46599:SF3">
    <property type="entry name" value="PIGGYBAC TRANSPOSABLE ELEMENT-DERIVED PROTEIN 4"/>
    <property type="match status" value="1"/>
</dbReference>
<comment type="caution">
    <text evidence="4">The sequence shown here is derived from an EMBL/GenBank/DDBJ whole genome shotgun (WGS) entry which is preliminary data.</text>
</comment>
<organism evidence="4 6">
    <name type="scientific">Cymbomonas tetramitiformis</name>
    <dbReference type="NCBI Taxonomy" id="36881"/>
    <lineage>
        <taxon>Eukaryota</taxon>
        <taxon>Viridiplantae</taxon>
        <taxon>Chlorophyta</taxon>
        <taxon>Pyramimonadophyceae</taxon>
        <taxon>Pyramimonadales</taxon>
        <taxon>Pyramimonadaceae</taxon>
        <taxon>Cymbomonas</taxon>
    </lineage>
</organism>
<protein>
    <recommendedName>
        <fullName evidence="3">PiggyBac transposable element-derived protein domain-containing protein</fullName>
    </recommendedName>
</protein>
<dbReference type="Proteomes" id="UP001190700">
    <property type="component" value="Unassembled WGS sequence"/>
</dbReference>
<feature type="compositionally biased region" description="Acidic residues" evidence="1">
    <location>
        <begin position="126"/>
        <end position="147"/>
    </location>
</feature>
<keyword evidence="6" id="KW-1185">Reference proteome</keyword>
<sequence>MPRQVTAREFYAEALLNLRVVVPAGCFNAEWNKASVRAKLNIPACFEGTVTAYFKGTGAASTDRWKVVHDDGDETAPADEEPKLPHVSLAFLKSYLTVTLPEVPGPITSPQPLALTSNDEKAAESLDGDIDTDDEDAEGNSDAESEQAEVQASSDEEEEHEFTGFSSQPHLFKWSKEEDEVGEDQRLKDGVGLDLKPPKLNWDASELDSAEMDTSVLKYFLLFLPILLLNLWVAAIQRRGTAKYGDIFLTGKRSLSRGLLLAWLGIWVYMLVNPGLQRHEYWDSTPDSYGISPTHDLTKLSKLSRHDFDHILEFFTLPTYSKSGPFTGADSSAECGAPEGAPDPDTLSFIRRFFDACNERWAKIFSPGTFLCLDESMFKWLGRFRMPGWVKIGRKPDSIGHELKSMACAKSKILFRFELQEGKVPDNKKDYVSLFGATTALVLRMLSDLRSKGHILIADSWFGSIKTCILLLSWGICSVLNVKTNHKLFPKARLLSALKEKDRGEHVCFPTSIKIFPTRPPKSFFAVAHKGPGNMSRKHKKSTGWGEDAVGVPLLLVSSVGTTLPGVKRTYRSHVPDPDTHGMVSITKKSVKQPEVVAFWRLIFHIIDGHNRQRTGCVAIHDVWRTQSWEHRDFGELLMIIIINALNAWLFFDTEGKELQQSFISGGKVNPRRKFFILLCHELLNNPYLTEADFLSQNPCAAAVTVDLSEDMRDSSGSSKASQPSKEHVPITTVGQSKISDVTAVELLRSQCIPQPLPQGTQGRCGVPGCTTTMLNKKTGVSYERSFKTACKCARCHLKVVPGRSEPLPAFVCSPLSGRTCWLQHLLHCQATGHAHDVRSLPSSVPARLTETYKNLTGVQQAIMSGTSLVPKVASVKRKRGRPTKNAQKKTRSESPEGTGAEEADNLEAAAIQTLLALPAP</sequence>
<dbReference type="AlphaFoldDB" id="A0AAE0EY01"/>
<dbReference type="EMBL" id="LGRX02031942">
    <property type="protein sequence ID" value="KAK3244357.1"/>
    <property type="molecule type" value="Genomic_DNA"/>
</dbReference>
<gene>
    <name evidence="5" type="ORF">CYMTET_11079</name>
    <name evidence="4" type="ORF">CYMTET_46024</name>
</gene>
<keyword evidence="2" id="KW-1133">Transmembrane helix</keyword>
<evidence type="ECO:0000256" key="2">
    <source>
        <dbReference type="SAM" id="Phobius"/>
    </source>
</evidence>
<proteinExistence type="predicted"/>
<feature type="region of interest" description="Disordered" evidence="1">
    <location>
        <begin position="874"/>
        <end position="906"/>
    </location>
</feature>
<dbReference type="EMBL" id="LGRX02004024">
    <property type="protein sequence ID" value="KAK3281113.1"/>
    <property type="molecule type" value="Genomic_DNA"/>
</dbReference>
<reference evidence="4 6" key="1">
    <citation type="journal article" date="2015" name="Genome Biol. Evol.">
        <title>Comparative Genomics of a Bacterivorous Green Alga Reveals Evolutionary Causalities and Consequences of Phago-Mixotrophic Mode of Nutrition.</title>
        <authorList>
            <person name="Burns J.A."/>
            <person name="Paasch A."/>
            <person name="Narechania A."/>
            <person name="Kim E."/>
        </authorList>
    </citation>
    <scope>NUCLEOTIDE SEQUENCE [LARGE SCALE GENOMIC DNA]</scope>
    <source>
        <strain evidence="4">PLY_AMNH</strain>
    </source>
</reference>
<evidence type="ECO:0000313" key="6">
    <source>
        <dbReference type="Proteomes" id="UP001190700"/>
    </source>
</evidence>
<feature type="transmembrane region" description="Helical" evidence="2">
    <location>
        <begin position="216"/>
        <end position="235"/>
    </location>
</feature>
<keyword evidence="2" id="KW-0472">Membrane</keyword>
<feature type="transmembrane region" description="Helical" evidence="2">
    <location>
        <begin position="255"/>
        <end position="272"/>
    </location>
</feature>
<name>A0AAE0EY01_9CHLO</name>
<evidence type="ECO:0000256" key="1">
    <source>
        <dbReference type="SAM" id="MobiDB-lite"/>
    </source>
</evidence>
<feature type="region of interest" description="Disordered" evidence="1">
    <location>
        <begin position="103"/>
        <end position="166"/>
    </location>
</feature>
<reference evidence="4" key="2">
    <citation type="submission" date="2023-06" db="EMBL/GenBank/DDBJ databases">
        <title>Long-read-based genome assembly of the green algal bacterivore Cymbomonas tetramitiformis.</title>
        <authorList>
            <person name="Gyaltshen Y."/>
            <person name="Rozenberg A."/>
            <person name="Paasch A."/>
            <person name="Burns J.A."/>
            <person name="Warring S."/>
            <person name="Larson R."/>
            <person name="Maurer-Alcala X."/>
            <person name="Dacks J."/>
            <person name="Kim E."/>
        </authorList>
    </citation>
    <scope>NUCLEOTIDE SEQUENCE</scope>
    <source>
        <strain evidence="4">PLY_AMNH</strain>
    </source>
</reference>
<evidence type="ECO:0000313" key="4">
    <source>
        <dbReference type="EMBL" id="KAK3244357.1"/>
    </source>
</evidence>
<keyword evidence="2" id="KW-0812">Transmembrane</keyword>
<dbReference type="Pfam" id="PF13843">
    <property type="entry name" value="DDE_Tnp_1_7"/>
    <property type="match status" value="1"/>
</dbReference>
<evidence type="ECO:0000313" key="5">
    <source>
        <dbReference type="EMBL" id="KAK3281113.1"/>
    </source>
</evidence>